<dbReference type="AlphaFoldDB" id="A0A0M6YFR3"/>
<evidence type="ECO:0000313" key="2">
    <source>
        <dbReference type="Proteomes" id="UP000048926"/>
    </source>
</evidence>
<dbReference type="Proteomes" id="UP000048926">
    <property type="component" value="Unassembled WGS sequence"/>
</dbReference>
<dbReference type="OrthoDB" id="7202559at2"/>
<organism evidence="1 2">
    <name type="scientific">Roseibium aggregatum</name>
    <dbReference type="NCBI Taxonomy" id="187304"/>
    <lineage>
        <taxon>Bacteria</taxon>
        <taxon>Pseudomonadati</taxon>
        <taxon>Pseudomonadota</taxon>
        <taxon>Alphaproteobacteria</taxon>
        <taxon>Hyphomicrobiales</taxon>
        <taxon>Stappiaceae</taxon>
        <taxon>Roseibium</taxon>
    </lineage>
</organism>
<sequence>MDYDKLISPAHLSLPRIPNAAEWMYERIARSIIDFEKDLDSEHEVGARLVSFTANEVISIDDVGFWGTDMIIFYGSNAEGQPAQLLQHISQVNVLLVAVRVAGEKPNRIGFVLQQKLEEEGSGE</sequence>
<evidence type="ECO:0000313" key="1">
    <source>
        <dbReference type="EMBL" id="CTQ47670.1"/>
    </source>
</evidence>
<gene>
    <name evidence="1" type="ORF">LAL4801_06132</name>
</gene>
<protein>
    <submittedName>
        <fullName evidence="1">Uncharacterized protein</fullName>
    </submittedName>
</protein>
<accession>A0A0M6YFR3</accession>
<keyword evidence="2" id="KW-1185">Reference proteome</keyword>
<dbReference type="InterPro" id="IPR046171">
    <property type="entry name" value="DUF6173"/>
</dbReference>
<reference evidence="2" key="1">
    <citation type="submission" date="2015-07" db="EMBL/GenBank/DDBJ databases">
        <authorList>
            <person name="Rodrigo-Torres Lidia"/>
            <person name="Arahal R.David."/>
        </authorList>
    </citation>
    <scope>NUCLEOTIDE SEQUENCE [LARGE SCALE GENOMIC DNA]</scope>
    <source>
        <strain evidence="2">CECT 4801</strain>
    </source>
</reference>
<name>A0A0M6YFR3_9HYPH</name>
<dbReference type="EMBL" id="CXST01000012">
    <property type="protein sequence ID" value="CTQ47670.1"/>
    <property type="molecule type" value="Genomic_DNA"/>
</dbReference>
<dbReference type="Pfam" id="PF19670">
    <property type="entry name" value="DUF6173"/>
    <property type="match status" value="1"/>
</dbReference>
<dbReference type="RefSeq" id="WP_055661669.1">
    <property type="nucleotide sequence ID" value="NZ_CXST01000012.1"/>
</dbReference>
<proteinExistence type="predicted"/>